<dbReference type="EMBL" id="JAAVVJ010000018">
    <property type="protein sequence ID" value="KAF7201833.1"/>
    <property type="molecule type" value="Genomic_DNA"/>
</dbReference>
<dbReference type="Proteomes" id="UP000822369">
    <property type="component" value="Chromosome 18"/>
</dbReference>
<dbReference type="PANTHER" id="PTHR21683:SF18">
    <property type="entry name" value="COILED-COIL DOMAIN-CONTAINING PROTEIN 42 HOMOLOG"/>
    <property type="match status" value="1"/>
</dbReference>
<reference evidence="5" key="3">
    <citation type="submission" date="2020-03" db="EMBL/GenBank/DDBJ databases">
        <title>Intra-Species Differences in Population Size shape Life History and Genome Evolution.</title>
        <authorList>
            <person name="Willemsen D."/>
            <person name="Cui R."/>
            <person name="Valenzano D.R."/>
        </authorList>
    </citation>
    <scope>NUCLEOTIDE SEQUENCE</scope>
    <source>
        <strain evidence="5">GRZ</strain>
        <tissue evidence="5">Whole</tissue>
    </source>
</reference>
<dbReference type="EMBL" id="HADY01015246">
    <property type="protein sequence ID" value="SBP53731.1"/>
    <property type="molecule type" value="Transcribed_RNA"/>
</dbReference>
<evidence type="ECO:0000313" key="6">
    <source>
        <dbReference type="EMBL" id="SBP53731.1"/>
    </source>
</evidence>
<keyword evidence="1 2" id="KW-0175">Coiled coil</keyword>
<feature type="domain" description="DUF4200" evidence="4">
    <location>
        <begin position="50"/>
        <end position="166"/>
    </location>
</feature>
<evidence type="ECO:0000313" key="5">
    <source>
        <dbReference type="EMBL" id="KAF7201833.1"/>
    </source>
</evidence>
<organism evidence="6">
    <name type="scientific">Nothobranchius furzeri</name>
    <name type="common">Turquoise killifish</name>
    <dbReference type="NCBI Taxonomy" id="105023"/>
    <lineage>
        <taxon>Eukaryota</taxon>
        <taxon>Metazoa</taxon>
        <taxon>Chordata</taxon>
        <taxon>Craniata</taxon>
        <taxon>Vertebrata</taxon>
        <taxon>Euteleostomi</taxon>
        <taxon>Actinopterygii</taxon>
        <taxon>Neopterygii</taxon>
        <taxon>Teleostei</taxon>
        <taxon>Neoteleostei</taxon>
        <taxon>Acanthomorphata</taxon>
        <taxon>Ovalentaria</taxon>
        <taxon>Atherinomorphae</taxon>
        <taxon>Cyprinodontiformes</taxon>
        <taxon>Nothobranchiidae</taxon>
        <taxon>Nothobranchius</taxon>
    </lineage>
</organism>
<evidence type="ECO:0000256" key="2">
    <source>
        <dbReference type="SAM" id="Coils"/>
    </source>
</evidence>
<sequence length="362" mass="42307">MSTSSLPALERHDPVGVEKRNIFVTQSEQTRSPGKVQETDLKSLKNSQVVKKQEELNEVDVQLAVKRQEFNNRFEVLAQRRSELETKQQQAREKTTKFERFVAENEAKRCTALQRCEATREQNILKQREIEALTEELEHLRARKQVLTQRIANFKIYEEYLMKTLDHLPSIYHNSGYEAVVEPIIRRYETLSATRQELLQRFKKLEMEVKQGHQQLRTTKQQHSIRKLMASKEVSDLQTDTETLKEKNMKAELNLTMQQDACREMVVETQRLLMAIRNLAQQCYLPAYGPLESMKELMMMDMVKEYILDMADTEKRGRRKMESSLATTRTAALINQRGKGSFKSIRNKTLLKSSSRKSETSD</sequence>
<dbReference type="InterPro" id="IPR051147">
    <property type="entry name" value="CFAP_domain-containing"/>
</dbReference>
<dbReference type="OMA" id="RRAIHKY"/>
<feature type="coiled-coil region" evidence="2">
    <location>
        <begin position="67"/>
        <end position="150"/>
    </location>
</feature>
<dbReference type="PANTHER" id="PTHR21683">
    <property type="entry name" value="COILED-COIL DOMAIN-CONTAINING PROTEIN 42 LIKE-2-LIKE-RELATED"/>
    <property type="match status" value="1"/>
</dbReference>
<evidence type="ECO:0000256" key="1">
    <source>
        <dbReference type="ARBA" id="ARBA00023054"/>
    </source>
</evidence>
<dbReference type="GO" id="GO:0005856">
    <property type="term" value="C:cytoskeleton"/>
    <property type="evidence" value="ECO:0007669"/>
    <property type="project" value="UniProtKB-ARBA"/>
</dbReference>
<dbReference type="EMBL" id="HAEJ01000129">
    <property type="protein sequence ID" value="SBS40586.1"/>
    <property type="molecule type" value="Transcribed_RNA"/>
</dbReference>
<name>A0A1A8AGX8_NOTFU</name>
<evidence type="ECO:0000259" key="4">
    <source>
        <dbReference type="Pfam" id="PF13863"/>
    </source>
</evidence>
<reference evidence="6" key="1">
    <citation type="submission" date="2016-05" db="EMBL/GenBank/DDBJ databases">
        <authorList>
            <person name="Lavstsen T."/>
            <person name="Jespersen J.S."/>
        </authorList>
    </citation>
    <scope>NUCLEOTIDE SEQUENCE</scope>
    <source>
        <tissue evidence="6">Brain</tissue>
    </source>
</reference>
<proteinExistence type="predicted"/>
<protein>
    <submittedName>
        <fullName evidence="5">Coiled-coil domain-containing protein 42-like protein</fullName>
    </submittedName>
</protein>
<dbReference type="KEGG" id="nfu:107392341"/>
<dbReference type="InterPro" id="IPR025252">
    <property type="entry name" value="DUF4200"/>
</dbReference>
<feature type="region of interest" description="Disordered" evidence="3">
    <location>
        <begin position="337"/>
        <end position="362"/>
    </location>
</feature>
<dbReference type="AlphaFoldDB" id="A0A1A8AGX8"/>
<gene>
    <name evidence="6" type="primary">LOC101158426</name>
    <name evidence="5" type="ORF">G4P62_015523</name>
</gene>
<evidence type="ECO:0000256" key="3">
    <source>
        <dbReference type="SAM" id="MobiDB-lite"/>
    </source>
</evidence>
<feature type="coiled-coil region" evidence="2">
    <location>
        <begin position="188"/>
        <end position="254"/>
    </location>
</feature>
<dbReference type="Pfam" id="PF13863">
    <property type="entry name" value="DUF4200"/>
    <property type="match status" value="1"/>
</dbReference>
<dbReference type="OrthoDB" id="2134857at2759"/>
<reference evidence="6" key="2">
    <citation type="submission" date="2016-06" db="EMBL/GenBank/DDBJ databases">
        <title>The genome of a short-lived fish provides insights into sex chromosome evolution and the genetic control of aging.</title>
        <authorList>
            <person name="Reichwald K."/>
            <person name="Felder M."/>
            <person name="Petzold A."/>
            <person name="Koch P."/>
            <person name="Groth M."/>
            <person name="Platzer M."/>
        </authorList>
    </citation>
    <scope>NUCLEOTIDE SEQUENCE</scope>
    <source>
        <tissue evidence="6">Brain</tissue>
    </source>
</reference>
<accession>A0A1A8AGX8</accession>